<accession>A0A9X1HUH8</accession>
<dbReference type="InterPro" id="IPR046714">
    <property type="entry name" value="DUF6787"/>
</dbReference>
<gene>
    <name evidence="3" type="ORF">LDX50_25085</name>
</gene>
<evidence type="ECO:0000259" key="2">
    <source>
        <dbReference type="Pfam" id="PF20584"/>
    </source>
</evidence>
<sequence>MKKPGWISRLEARWNVSTVRVFIILLVFACTGFSVLFLKQPILSYFGPPDERSIWLSVLYYILIFPLYNLILLFYGAIFGQFRFFWDFEKRFFKRIFGSKSTS</sequence>
<keyword evidence="1" id="KW-0812">Transmembrane</keyword>
<keyword evidence="3" id="KW-0808">Transferase</keyword>
<dbReference type="EMBL" id="JAIXNE010000005">
    <property type="protein sequence ID" value="MCA6078171.1"/>
    <property type="molecule type" value="Genomic_DNA"/>
</dbReference>
<name>A0A9X1HUH8_9BACT</name>
<proteinExistence type="predicted"/>
<keyword evidence="4" id="KW-1185">Reference proteome</keyword>
<feature type="domain" description="DUF6787" evidence="2">
    <location>
        <begin position="23"/>
        <end position="98"/>
    </location>
</feature>
<feature type="transmembrane region" description="Helical" evidence="1">
    <location>
        <begin position="21"/>
        <end position="38"/>
    </location>
</feature>
<evidence type="ECO:0000313" key="3">
    <source>
        <dbReference type="EMBL" id="MCA6078171.1"/>
    </source>
</evidence>
<keyword evidence="1" id="KW-1133">Transmembrane helix</keyword>
<protein>
    <submittedName>
        <fullName evidence="3">Prolipoprotein diacylglyceryl transferase</fullName>
    </submittedName>
</protein>
<dbReference type="GO" id="GO:0016740">
    <property type="term" value="F:transferase activity"/>
    <property type="evidence" value="ECO:0007669"/>
    <property type="project" value="UniProtKB-KW"/>
</dbReference>
<comment type="caution">
    <text evidence="3">The sequence shown here is derived from an EMBL/GenBank/DDBJ whole genome shotgun (WGS) entry which is preliminary data.</text>
</comment>
<dbReference type="RefSeq" id="WP_225699026.1">
    <property type="nucleotide sequence ID" value="NZ_JAIXNE010000005.1"/>
</dbReference>
<keyword evidence="1" id="KW-0472">Membrane</keyword>
<evidence type="ECO:0000256" key="1">
    <source>
        <dbReference type="SAM" id="Phobius"/>
    </source>
</evidence>
<feature type="transmembrane region" description="Helical" evidence="1">
    <location>
        <begin position="58"/>
        <end position="86"/>
    </location>
</feature>
<dbReference type="Pfam" id="PF20584">
    <property type="entry name" value="DUF6787"/>
    <property type="match status" value="1"/>
</dbReference>
<dbReference type="AlphaFoldDB" id="A0A9X1HUH8"/>
<dbReference type="Proteomes" id="UP001139409">
    <property type="component" value="Unassembled WGS sequence"/>
</dbReference>
<organism evidence="3 4">
    <name type="scientific">Fulvivirga sedimenti</name>
    <dbReference type="NCBI Taxonomy" id="2879465"/>
    <lineage>
        <taxon>Bacteria</taxon>
        <taxon>Pseudomonadati</taxon>
        <taxon>Bacteroidota</taxon>
        <taxon>Cytophagia</taxon>
        <taxon>Cytophagales</taxon>
        <taxon>Fulvivirgaceae</taxon>
        <taxon>Fulvivirga</taxon>
    </lineage>
</organism>
<reference evidence="3" key="1">
    <citation type="submission" date="2021-09" db="EMBL/GenBank/DDBJ databases">
        <title>Fulvivirga sp. isolated from coastal sediment.</title>
        <authorList>
            <person name="Yu H."/>
        </authorList>
    </citation>
    <scope>NUCLEOTIDE SEQUENCE</scope>
    <source>
        <strain evidence="3">1062</strain>
    </source>
</reference>
<evidence type="ECO:0000313" key="4">
    <source>
        <dbReference type="Proteomes" id="UP001139409"/>
    </source>
</evidence>